<organism evidence="2 3">
    <name type="scientific">Sporomusa termitida</name>
    <dbReference type="NCBI Taxonomy" id="2377"/>
    <lineage>
        <taxon>Bacteria</taxon>
        <taxon>Bacillati</taxon>
        <taxon>Bacillota</taxon>
        <taxon>Negativicutes</taxon>
        <taxon>Selenomonadales</taxon>
        <taxon>Sporomusaceae</taxon>
        <taxon>Sporomusa</taxon>
    </lineage>
</organism>
<reference evidence="2 3" key="1">
    <citation type="submission" date="2019-02" db="EMBL/GenBank/DDBJ databases">
        <title>Closed genome of Sporomusa termitida DSM 4440.</title>
        <authorList>
            <person name="Poehlein A."/>
            <person name="Daniel R."/>
        </authorList>
    </citation>
    <scope>NUCLEOTIDE SEQUENCE [LARGE SCALE GENOMIC DNA]</scope>
    <source>
        <strain evidence="2 3">DSM 4440</strain>
    </source>
</reference>
<dbReference type="KEGG" id="sted:SPTER_15710"/>
<gene>
    <name evidence="2" type="ORF">SPTER_15710</name>
</gene>
<accession>A0A517DSA8</accession>
<protein>
    <submittedName>
        <fullName evidence="2">ORF6C domain protein</fullName>
    </submittedName>
</protein>
<proteinExistence type="predicted"/>
<feature type="domain" description="ORF6C" evidence="1">
    <location>
        <begin position="30"/>
        <end position="118"/>
    </location>
</feature>
<sequence length="125" mass="14701">MTNGKYLMIAENLLSEVKEMKVDQEVFKAEVNDKLDDFKATLDSQVYLNSSQEAALNKAVKRRIRELLPDEADYKIQSKKMFQALWGNLKEVYQVAKYREIPRIHYESAMQYVEKWQPIRLAKPA</sequence>
<name>A0A517DSA8_9FIRM</name>
<dbReference type="Proteomes" id="UP000320776">
    <property type="component" value="Chromosome"/>
</dbReference>
<dbReference type="AlphaFoldDB" id="A0A517DSA8"/>
<dbReference type="RefSeq" id="WP_144349851.1">
    <property type="nucleotide sequence ID" value="NZ_CP036259.1"/>
</dbReference>
<evidence type="ECO:0000313" key="3">
    <source>
        <dbReference type="Proteomes" id="UP000320776"/>
    </source>
</evidence>
<dbReference type="OrthoDB" id="9812611at2"/>
<dbReference type="EMBL" id="CP036259">
    <property type="protein sequence ID" value="QDR80252.1"/>
    <property type="molecule type" value="Genomic_DNA"/>
</dbReference>
<keyword evidence="3" id="KW-1185">Reference proteome</keyword>
<dbReference type="InterPro" id="IPR018878">
    <property type="entry name" value="ORF6C_dom"/>
</dbReference>
<evidence type="ECO:0000313" key="2">
    <source>
        <dbReference type="EMBL" id="QDR80252.1"/>
    </source>
</evidence>
<evidence type="ECO:0000259" key="1">
    <source>
        <dbReference type="Pfam" id="PF10552"/>
    </source>
</evidence>
<dbReference type="Pfam" id="PF10552">
    <property type="entry name" value="ORF6C"/>
    <property type="match status" value="1"/>
</dbReference>